<keyword evidence="7" id="KW-1185">Reference proteome</keyword>
<evidence type="ECO:0000256" key="1">
    <source>
        <dbReference type="ARBA" id="ARBA00004685"/>
    </source>
</evidence>
<proteinExistence type="inferred from homology"/>
<keyword evidence="2" id="KW-0560">Oxidoreductase</keyword>
<dbReference type="PANTHER" id="PTHR33365:SF11">
    <property type="entry name" value="TAT PATHWAY SIGNAL SEQUENCE"/>
    <property type="match status" value="1"/>
</dbReference>
<evidence type="ECO:0008006" key="8">
    <source>
        <dbReference type="Google" id="ProtNLM"/>
    </source>
</evidence>
<feature type="chain" id="PRO_5034058898" description="Oxidase ustYa" evidence="5">
    <location>
        <begin position="36"/>
        <end position="242"/>
    </location>
</feature>
<dbReference type="Proteomes" id="UP000250043">
    <property type="component" value="Unassembled WGS sequence"/>
</dbReference>
<dbReference type="Pfam" id="PF11807">
    <property type="entry name" value="UstYa"/>
    <property type="match status" value="1"/>
</dbReference>
<comment type="pathway">
    <text evidence="1">Mycotoxin biosynthesis.</text>
</comment>
<evidence type="ECO:0000256" key="3">
    <source>
        <dbReference type="ARBA" id="ARBA00035112"/>
    </source>
</evidence>
<evidence type="ECO:0000256" key="5">
    <source>
        <dbReference type="SAM" id="SignalP"/>
    </source>
</evidence>
<feature type="compositionally biased region" description="Low complexity" evidence="4">
    <location>
        <begin position="41"/>
        <end position="59"/>
    </location>
</feature>
<evidence type="ECO:0000256" key="4">
    <source>
        <dbReference type="SAM" id="MobiDB-lite"/>
    </source>
</evidence>
<evidence type="ECO:0000256" key="2">
    <source>
        <dbReference type="ARBA" id="ARBA00023002"/>
    </source>
</evidence>
<dbReference type="GO" id="GO:0043386">
    <property type="term" value="P:mycotoxin biosynthetic process"/>
    <property type="evidence" value="ECO:0007669"/>
    <property type="project" value="InterPro"/>
</dbReference>
<keyword evidence="5" id="KW-0732">Signal</keyword>
<dbReference type="OrthoDB" id="3687641at2759"/>
<dbReference type="GO" id="GO:0016491">
    <property type="term" value="F:oxidoreductase activity"/>
    <property type="evidence" value="ECO:0007669"/>
    <property type="project" value="UniProtKB-KW"/>
</dbReference>
<sequence length="242" mass="26598">MPGAARGSSTLLLASAMLLFSGLMQLATTWLQTRASPSADCTCPSSSSTSSAPSSPNSPVQNWEDAAAWDGADFPAYLPLDLGPPVALTLEDSRHYALATPDAPAEYRSLYPGDGLGFVRLGPQRRFFSLAMYHQMHCVDSLREAVLGGHHMRTEREEGGERRKRDVEHSAHCLNYLRQGILCAADMTLEPEVVRGSEDVGEGLGATHVCRDWSKVYEFAERNWREWVEWRDAQGGQNGTRA</sequence>
<name>A0A8E2DJJ9_9APHY</name>
<accession>A0A8E2DJJ9</accession>
<dbReference type="PANTHER" id="PTHR33365">
    <property type="entry name" value="YALI0B05434P"/>
    <property type="match status" value="1"/>
</dbReference>
<comment type="similarity">
    <text evidence="3">Belongs to the ustYa family.</text>
</comment>
<feature type="region of interest" description="Disordered" evidence="4">
    <location>
        <begin position="41"/>
        <end position="62"/>
    </location>
</feature>
<evidence type="ECO:0000313" key="6">
    <source>
        <dbReference type="EMBL" id="OCH90490.1"/>
    </source>
</evidence>
<evidence type="ECO:0000313" key="7">
    <source>
        <dbReference type="Proteomes" id="UP000250043"/>
    </source>
</evidence>
<feature type="signal peptide" evidence="5">
    <location>
        <begin position="1"/>
        <end position="35"/>
    </location>
</feature>
<protein>
    <recommendedName>
        <fullName evidence="8">Oxidase ustYa</fullName>
    </recommendedName>
</protein>
<reference evidence="6 7" key="1">
    <citation type="submission" date="2016-07" db="EMBL/GenBank/DDBJ databases">
        <title>Draft genome of the white-rot fungus Obba rivulosa 3A-2.</title>
        <authorList>
            <consortium name="DOE Joint Genome Institute"/>
            <person name="Miettinen O."/>
            <person name="Riley R."/>
            <person name="Acob R."/>
            <person name="Barry K."/>
            <person name="Cullen D."/>
            <person name="De Vries R."/>
            <person name="Hainaut M."/>
            <person name="Hatakka A."/>
            <person name="Henrissat B."/>
            <person name="Hilden K."/>
            <person name="Kuo R."/>
            <person name="Labutti K."/>
            <person name="Lipzen A."/>
            <person name="Makela M.R."/>
            <person name="Sandor L."/>
            <person name="Spatafora J.W."/>
            <person name="Grigoriev I.V."/>
            <person name="Hibbett D.S."/>
        </authorList>
    </citation>
    <scope>NUCLEOTIDE SEQUENCE [LARGE SCALE GENOMIC DNA]</scope>
    <source>
        <strain evidence="6 7">3A-2</strain>
    </source>
</reference>
<organism evidence="6 7">
    <name type="scientific">Obba rivulosa</name>
    <dbReference type="NCBI Taxonomy" id="1052685"/>
    <lineage>
        <taxon>Eukaryota</taxon>
        <taxon>Fungi</taxon>
        <taxon>Dikarya</taxon>
        <taxon>Basidiomycota</taxon>
        <taxon>Agaricomycotina</taxon>
        <taxon>Agaricomycetes</taxon>
        <taxon>Polyporales</taxon>
        <taxon>Gelatoporiaceae</taxon>
        <taxon>Obba</taxon>
    </lineage>
</organism>
<dbReference type="AlphaFoldDB" id="A0A8E2DJJ9"/>
<dbReference type="EMBL" id="KV722403">
    <property type="protein sequence ID" value="OCH90490.1"/>
    <property type="molecule type" value="Genomic_DNA"/>
</dbReference>
<dbReference type="InterPro" id="IPR021765">
    <property type="entry name" value="UstYa-like"/>
</dbReference>
<gene>
    <name evidence="6" type="ORF">OBBRIDRAFT_793252</name>
</gene>